<dbReference type="GeneID" id="119731439"/>
<evidence type="ECO:0000256" key="2">
    <source>
        <dbReference type="ARBA" id="ARBA00004613"/>
    </source>
</evidence>
<sequence length="216" mass="23301">MWYGETHPAGTETPIQAVTKNSTQAGTEKPTPSCTEKPTAGGTENPTPAGTEKPTLAGTGKPTPAAECSSPQPLGMEDGTIKDDRITASFSYNGSPATDGRLNNNSKWEAVSPINSWIEVDLVEPTVVTGVTTQGSGSRWYVMRYKVAYQQQPSSQREYVTDGNGDIKVFIGNTDADNPVNNLFDESVEATVVRIEPTEWYIGVALRLELLGCRRD</sequence>
<evidence type="ECO:0000313" key="9">
    <source>
        <dbReference type="EnsemblMetazoa" id="XP_038060539.1"/>
    </source>
</evidence>
<keyword evidence="10" id="KW-1185">Reference proteome</keyword>
<comment type="subcellular location">
    <subcellularLocation>
        <location evidence="1">Endomembrane system</location>
        <topology evidence="1">Peripheral membrane protein</topology>
    </subcellularLocation>
    <subcellularLocation>
        <location evidence="2">Secreted</location>
    </subcellularLocation>
</comment>
<evidence type="ECO:0000256" key="3">
    <source>
        <dbReference type="ARBA" id="ARBA00022525"/>
    </source>
</evidence>
<dbReference type="Pfam" id="PF00754">
    <property type="entry name" value="F5_F8_type_C"/>
    <property type="match status" value="1"/>
</dbReference>
<dbReference type="GO" id="GO:0007155">
    <property type="term" value="P:cell adhesion"/>
    <property type="evidence" value="ECO:0007669"/>
    <property type="project" value="UniProtKB-KW"/>
</dbReference>
<feature type="compositionally biased region" description="Polar residues" evidence="7">
    <location>
        <begin position="13"/>
        <end position="48"/>
    </location>
</feature>
<feature type="region of interest" description="Disordered" evidence="7">
    <location>
        <begin position="1"/>
        <end position="80"/>
    </location>
</feature>
<dbReference type="GO" id="GO:0012505">
    <property type="term" value="C:endomembrane system"/>
    <property type="evidence" value="ECO:0007669"/>
    <property type="project" value="UniProtKB-SubCell"/>
</dbReference>
<keyword evidence="4" id="KW-0130">Cell adhesion</keyword>
<evidence type="ECO:0000256" key="5">
    <source>
        <dbReference type="ARBA" id="ARBA00023136"/>
    </source>
</evidence>
<dbReference type="RefSeq" id="XP_038060539.1">
    <property type="nucleotide sequence ID" value="XM_038204611.1"/>
</dbReference>
<dbReference type="GO" id="GO:0038023">
    <property type="term" value="F:signaling receptor activity"/>
    <property type="evidence" value="ECO:0007669"/>
    <property type="project" value="TreeGrafter"/>
</dbReference>
<evidence type="ECO:0000259" key="8">
    <source>
        <dbReference type="PROSITE" id="PS50022"/>
    </source>
</evidence>
<evidence type="ECO:0000313" key="10">
    <source>
        <dbReference type="Proteomes" id="UP000887568"/>
    </source>
</evidence>
<dbReference type="OrthoDB" id="5985199at2759"/>
<dbReference type="GO" id="GO:0005576">
    <property type="term" value="C:extracellular region"/>
    <property type="evidence" value="ECO:0007669"/>
    <property type="project" value="UniProtKB-SubCell"/>
</dbReference>
<dbReference type="PROSITE" id="PS50022">
    <property type="entry name" value="FA58C_3"/>
    <property type="match status" value="1"/>
</dbReference>
<keyword evidence="5" id="KW-0472">Membrane</keyword>
<dbReference type="InterPro" id="IPR008979">
    <property type="entry name" value="Galactose-bd-like_sf"/>
</dbReference>
<keyword evidence="6" id="KW-1015">Disulfide bond</keyword>
<evidence type="ECO:0000256" key="1">
    <source>
        <dbReference type="ARBA" id="ARBA00004184"/>
    </source>
</evidence>
<evidence type="ECO:0000256" key="4">
    <source>
        <dbReference type="ARBA" id="ARBA00022889"/>
    </source>
</evidence>
<dbReference type="SUPFAM" id="SSF49785">
    <property type="entry name" value="Galactose-binding domain-like"/>
    <property type="match status" value="1"/>
</dbReference>
<dbReference type="Gene3D" id="2.60.120.260">
    <property type="entry name" value="Galactose-binding domain-like"/>
    <property type="match status" value="1"/>
</dbReference>
<dbReference type="SMART" id="SM00231">
    <property type="entry name" value="FA58C"/>
    <property type="match status" value="1"/>
</dbReference>
<dbReference type="GO" id="GO:0005886">
    <property type="term" value="C:plasma membrane"/>
    <property type="evidence" value="ECO:0007669"/>
    <property type="project" value="TreeGrafter"/>
</dbReference>
<feature type="domain" description="F5/8 type C" evidence="8">
    <location>
        <begin position="68"/>
        <end position="213"/>
    </location>
</feature>
<dbReference type="PROSITE" id="PS01286">
    <property type="entry name" value="FA58C_2"/>
    <property type="match status" value="1"/>
</dbReference>
<organism evidence="9 10">
    <name type="scientific">Patiria miniata</name>
    <name type="common">Bat star</name>
    <name type="synonym">Asterina miniata</name>
    <dbReference type="NCBI Taxonomy" id="46514"/>
    <lineage>
        <taxon>Eukaryota</taxon>
        <taxon>Metazoa</taxon>
        <taxon>Echinodermata</taxon>
        <taxon>Eleutherozoa</taxon>
        <taxon>Asterozoa</taxon>
        <taxon>Asteroidea</taxon>
        <taxon>Valvatacea</taxon>
        <taxon>Valvatida</taxon>
        <taxon>Asterinidae</taxon>
        <taxon>Patiria</taxon>
    </lineage>
</organism>
<dbReference type="PANTHER" id="PTHR46806">
    <property type="entry name" value="F5/8 TYPE C DOMAIN-CONTAINING PROTEIN"/>
    <property type="match status" value="1"/>
</dbReference>
<dbReference type="Proteomes" id="UP000887568">
    <property type="component" value="Unplaced"/>
</dbReference>
<evidence type="ECO:0000256" key="6">
    <source>
        <dbReference type="ARBA" id="ARBA00023157"/>
    </source>
</evidence>
<protein>
    <recommendedName>
        <fullName evidence="8">F5/8 type C domain-containing protein</fullName>
    </recommendedName>
</protein>
<name>A0A914AAZ1_PATMI</name>
<evidence type="ECO:0000256" key="7">
    <source>
        <dbReference type="SAM" id="MobiDB-lite"/>
    </source>
</evidence>
<accession>A0A914AAZ1</accession>
<keyword evidence="3" id="KW-0964">Secreted</keyword>
<dbReference type="CDD" id="cd00057">
    <property type="entry name" value="FA58C"/>
    <property type="match status" value="1"/>
</dbReference>
<dbReference type="AlphaFoldDB" id="A0A914AAZ1"/>
<dbReference type="PANTHER" id="PTHR46806:SF5">
    <property type="entry name" value="F5_8 TYPE C DOMAIN-CONTAINING PROTEIN"/>
    <property type="match status" value="1"/>
</dbReference>
<dbReference type="InterPro" id="IPR050633">
    <property type="entry name" value="Neuropilin_MCO_CoagFactor"/>
</dbReference>
<dbReference type="EnsemblMetazoa" id="XM_038204611.1">
    <property type="protein sequence ID" value="XP_038060539.1"/>
    <property type="gene ID" value="LOC119731439"/>
</dbReference>
<dbReference type="OMA" id="PINSWIE"/>
<reference evidence="9" key="1">
    <citation type="submission" date="2022-11" db="UniProtKB">
        <authorList>
            <consortium name="EnsemblMetazoa"/>
        </authorList>
    </citation>
    <scope>IDENTIFICATION</scope>
</reference>
<proteinExistence type="predicted"/>
<dbReference type="InterPro" id="IPR000421">
    <property type="entry name" value="FA58C"/>
</dbReference>